<feature type="domain" description="ABM" evidence="1">
    <location>
        <begin position="18"/>
        <end position="110"/>
    </location>
</feature>
<dbReference type="InterPro" id="IPR011008">
    <property type="entry name" value="Dimeric_a/b-barrel"/>
</dbReference>
<proteinExistence type="predicted"/>
<dbReference type="EMBL" id="BAAAZA010000020">
    <property type="protein sequence ID" value="GAA3884509.1"/>
    <property type="molecule type" value="Genomic_DNA"/>
</dbReference>
<protein>
    <recommendedName>
        <fullName evidence="1">ABM domain-containing protein</fullName>
    </recommendedName>
</protein>
<keyword evidence="3" id="KW-1185">Reference proteome</keyword>
<dbReference type="SUPFAM" id="SSF54909">
    <property type="entry name" value="Dimeric alpha+beta barrel"/>
    <property type="match status" value="1"/>
</dbReference>
<reference evidence="3" key="1">
    <citation type="journal article" date="2019" name="Int. J. Syst. Evol. Microbiol.">
        <title>The Global Catalogue of Microorganisms (GCM) 10K type strain sequencing project: providing services to taxonomists for standard genome sequencing and annotation.</title>
        <authorList>
            <consortium name="The Broad Institute Genomics Platform"/>
            <consortium name="The Broad Institute Genome Sequencing Center for Infectious Disease"/>
            <person name="Wu L."/>
            <person name="Ma J."/>
        </authorList>
    </citation>
    <scope>NUCLEOTIDE SEQUENCE [LARGE SCALE GENOMIC DNA]</scope>
    <source>
        <strain evidence="3">JCM 16578</strain>
    </source>
</reference>
<dbReference type="Gene3D" id="3.30.70.100">
    <property type="match status" value="1"/>
</dbReference>
<sequence>MESLQSFTDRIESMIAKYGFNATLTARPDMGDALVDLLLTGLNEGSPGASRFCVVYLVSRSASDPDVVHVTEGWTSEEDHHRIFGGEAAQAIVAQIGALLAKEPEYTDYVPLRGKATI</sequence>
<dbReference type="Proteomes" id="UP001501563">
    <property type="component" value="Unassembled WGS sequence"/>
</dbReference>
<name>A0ABP7KQ56_9ACTN</name>
<evidence type="ECO:0000313" key="2">
    <source>
        <dbReference type="EMBL" id="GAA3884509.1"/>
    </source>
</evidence>
<dbReference type="PROSITE" id="PS51725">
    <property type="entry name" value="ABM"/>
    <property type="match status" value="1"/>
</dbReference>
<evidence type="ECO:0000313" key="3">
    <source>
        <dbReference type="Proteomes" id="UP001501563"/>
    </source>
</evidence>
<evidence type="ECO:0000259" key="1">
    <source>
        <dbReference type="PROSITE" id="PS51725"/>
    </source>
</evidence>
<gene>
    <name evidence="2" type="ORF">GCM10022207_59540</name>
</gene>
<accession>A0ABP7KQ56</accession>
<dbReference type="InterPro" id="IPR007138">
    <property type="entry name" value="ABM_dom"/>
</dbReference>
<comment type="caution">
    <text evidence="2">The sequence shown here is derived from an EMBL/GenBank/DDBJ whole genome shotgun (WGS) entry which is preliminary data.</text>
</comment>
<organism evidence="2 3">
    <name type="scientific">Streptomyces lannensis</name>
    <dbReference type="NCBI Taxonomy" id="766498"/>
    <lineage>
        <taxon>Bacteria</taxon>
        <taxon>Bacillati</taxon>
        <taxon>Actinomycetota</taxon>
        <taxon>Actinomycetes</taxon>
        <taxon>Kitasatosporales</taxon>
        <taxon>Streptomycetaceae</taxon>
        <taxon>Streptomyces</taxon>
    </lineage>
</organism>
<dbReference type="Pfam" id="PF03992">
    <property type="entry name" value="ABM"/>
    <property type="match status" value="1"/>
</dbReference>